<feature type="non-terminal residue" evidence="2">
    <location>
        <position position="1"/>
    </location>
</feature>
<feature type="region of interest" description="Disordered" evidence="1">
    <location>
        <begin position="1"/>
        <end position="23"/>
    </location>
</feature>
<reference evidence="2 3" key="1">
    <citation type="journal article" date="2018" name="Front. Plant Sci.">
        <title>Red Clover (Trifolium pratense) and Zigzag Clover (T. medium) - A Picture of Genomic Similarities and Differences.</title>
        <authorList>
            <person name="Dluhosova J."/>
            <person name="Istvanek J."/>
            <person name="Nedelnik J."/>
            <person name="Repkova J."/>
        </authorList>
    </citation>
    <scope>NUCLEOTIDE SEQUENCE [LARGE SCALE GENOMIC DNA]</scope>
    <source>
        <strain evidence="3">cv. 10/8</strain>
        <tissue evidence="2">Leaf</tissue>
    </source>
</reference>
<dbReference type="AlphaFoldDB" id="A0A392W540"/>
<protein>
    <submittedName>
        <fullName evidence="2">Uncharacterized protein</fullName>
    </submittedName>
</protein>
<comment type="caution">
    <text evidence="2">The sequence shown here is derived from an EMBL/GenBank/DDBJ whole genome shotgun (WGS) entry which is preliminary data.</text>
</comment>
<proteinExistence type="predicted"/>
<dbReference type="Proteomes" id="UP000265520">
    <property type="component" value="Unassembled WGS sequence"/>
</dbReference>
<evidence type="ECO:0000256" key="1">
    <source>
        <dbReference type="SAM" id="MobiDB-lite"/>
    </source>
</evidence>
<accession>A0A392W540</accession>
<keyword evidence="3" id="KW-1185">Reference proteome</keyword>
<name>A0A392W540_9FABA</name>
<organism evidence="2 3">
    <name type="scientific">Trifolium medium</name>
    <dbReference type="NCBI Taxonomy" id="97028"/>
    <lineage>
        <taxon>Eukaryota</taxon>
        <taxon>Viridiplantae</taxon>
        <taxon>Streptophyta</taxon>
        <taxon>Embryophyta</taxon>
        <taxon>Tracheophyta</taxon>
        <taxon>Spermatophyta</taxon>
        <taxon>Magnoliopsida</taxon>
        <taxon>eudicotyledons</taxon>
        <taxon>Gunneridae</taxon>
        <taxon>Pentapetalae</taxon>
        <taxon>rosids</taxon>
        <taxon>fabids</taxon>
        <taxon>Fabales</taxon>
        <taxon>Fabaceae</taxon>
        <taxon>Papilionoideae</taxon>
        <taxon>50 kb inversion clade</taxon>
        <taxon>NPAAA clade</taxon>
        <taxon>Hologalegina</taxon>
        <taxon>IRL clade</taxon>
        <taxon>Trifolieae</taxon>
        <taxon>Trifolium</taxon>
    </lineage>
</organism>
<dbReference type="EMBL" id="LXQA011387133">
    <property type="protein sequence ID" value="MCI95447.1"/>
    <property type="molecule type" value="Genomic_DNA"/>
</dbReference>
<evidence type="ECO:0000313" key="3">
    <source>
        <dbReference type="Proteomes" id="UP000265520"/>
    </source>
</evidence>
<evidence type="ECO:0000313" key="2">
    <source>
        <dbReference type="EMBL" id="MCI95447.1"/>
    </source>
</evidence>
<sequence>ARRAANWRAAPPPETNSKPAVQPAPCAMTACAPRRDQKQTSFLHQFIQFKGNSQQSPPCL</sequence>